<comment type="pathway">
    <text evidence="3 14">Purine metabolism; IMP biosynthesis via salvage pathway; IMP from hypoxanthine: step 1/1.</text>
</comment>
<dbReference type="InterPro" id="IPR000836">
    <property type="entry name" value="PRTase_dom"/>
</dbReference>
<dbReference type="GO" id="GO:0032264">
    <property type="term" value="P:IMP salvage"/>
    <property type="evidence" value="ECO:0007669"/>
    <property type="project" value="UniProtKB-UniPathway"/>
</dbReference>
<keyword evidence="12 14" id="KW-0460">Magnesium</keyword>
<evidence type="ECO:0000256" key="1">
    <source>
        <dbReference type="ARBA" id="ARBA00001946"/>
    </source>
</evidence>
<dbReference type="InterPro" id="IPR029057">
    <property type="entry name" value="PRTase-like"/>
</dbReference>
<dbReference type="InterPro" id="IPR050408">
    <property type="entry name" value="HGPRT"/>
</dbReference>
<dbReference type="EMBL" id="HE575323">
    <property type="protein sequence ID" value="CCC93369.1"/>
    <property type="molecule type" value="Genomic_DNA"/>
</dbReference>
<dbReference type="PANTHER" id="PTHR43340:SF1">
    <property type="entry name" value="HYPOXANTHINE PHOSPHORIBOSYLTRANSFERASE"/>
    <property type="match status" value="1"/>
</dbReference>
<evidence type="ECO:0000256" key="2">
    <source>
        <dbReference type="ARBA" id="ARBA00004496"/>
    </source>
</evidence>
<dbReference type="GO" id="GO:0000287">
    <property type="term" value="F:magnesium ion binding"/>
    <property type="evidence" value="ECO:0007669"/>
    <property type="project" value="TreeGrafter"/>
</dbReference>
<proteinExistence type="inferred from homology"/>
<dbReference type="InterPro" id="IPR005904">
    <property type="entry name" value="Hxn_phspho_trans"/>
</dbReference>
<dbReference type="PANTHER" id="PTHR43340">
    <property type="entry name" value="HYPOXANTHINE-GUANINE PHOSPHORIBOSYLTRANSFERASE"/>
    <property type="match status" value="1"/>
</dbReference>
<comment type="similarity">
    <text evidence="4 14">Belongs to the purine/pyrimidine phosphoribosyltransferase family.</text>
</comment>
<keyword evidence="10 14" id="KW-0660">Purine salvage</keyword>
<sequence>MASTNKYDFATSVVITEAELNTRIRELAQRIANDYKDAGLKTLENPLIILSVLKGAVVFATDIIRFLSDFGVPTQLEFMCATSYGHGTTTSGTVNITYSSCDDIAGKHVLVVEDIADTALTLKAVSDELSRRNPASLKTVVALDKPARRRIPFTADYVVAEIPDAFVVGYGLDYAQAYRGLRDVVVLSPSVYEAWEKELAKRKSASEEKGVNTFPRARGAL</sequence>
<dbReference type="GO" id="GO:0005829">
    <property type="term" value="C:cytosol"/>
    <property type="evidence" value="ECO:0007669"/>
    <property type="project" value="TreeGrafter"/>
</dbReference>
<keyword evidence="8 14" id="KW-0808">Transferase</keyword>
<comment type="catalytic activity">
    <reaction evidence="14">
        <text>IMP + diphosphate = hypoxanthine + 5-phospho-alpha-D-ribose 1-diphosphate</text>
        <dbReference type="Rhea" id="RHEA:17973"/>
        <dbReference type="ChEBI" id="CHEBI:17368"/>
        <dbReference type="ChEBI" id="CHEBI:33019"/>
        <dbReference type="ChEBI" id="CHEBI:58017"/>
        <dbReference type="ChEBI" id="CHEBI:58053"/>
        <dbReference type="EC" id="2.4.2.8"/>
    </reaction>
</comment>
<comment type="cofactor">
    <cofactor evidence="1 14">
        <name>Mg(2+)</name>
        <dbReference type="ChEBI" id="CHEBI:18420"/>
    </cofactor>
</comment>
<comment type="subcellular location">
    <subcellularLocation>
        <location evidence="2 14">Cytoplasm</location>
    </subcellularLocation>
</comment>
<keyword evidence="9 14" id="KW-0479">Metal-binding</keyword>
<evidence type="ECO:0000256" key="3">
    <source>
        <dbReference type="ARBA" id="ARBA00004669"/>
    </source>
</evidence>
<evidence type="ECO:0000256" key="7">
    <source>
        <dbReference type="ARBA" id="ARBA00022676"/>
    </source>
</evidence>
<keyword evidence="11 14" id="KW-0547">Nucleotide-binding</keyword>
<keyword evidence="7 14" id="KW-0328">Glycosyltransferase</keyword>
<evidence type="ECO:0000256" key="14">
    <source>
        <dbReference type="RuleBase" id="RU364099"/>
    </source>
</evidence>
<dbReference type="SUPFAM" id="SSF53271">
    <property type="entry name" value="PRTase-like"/>
    <property type="match status" value="1"/>
</dbReference>
<reference evidence="16" key="1">
    <citation type="journal article" date="2012" name="Proc. Natl. Acad. Sci. U.S.A.">
        <title>Antigenic diversity is generated by distinct evolutionary mechanisms in African trypanosome species.</title>
        <authorList>
            <person name="Jackson A.P."/>
            <person name="Berry A."/>
            <person name="Aslett M."/>
            <person name="Allison H.C."/>
            <person name="Burton P."/>
            <person name="Vavrova-Anderson J."/>
            <person name="Brown R."/>
            <person name="Browne H."/>
            <person name="Corton N."/>
            <person name="Hauser H."/>
            <person name="Gamble J."/>
            <person name="Gilderthorp R."/>
            <person name="Marcello L."/>
            <person name="McQuillan J."/>
            <person name="Otto T.D."/>
            <person name="Quail M.A."/>
            <person name="Sanders M.J."/>
            <person name="van Tonder A."/>
            <person name="Ginger M.L."/>
            <person name="Field M.C."/>
            <person name="Barry J.D."/>
            <person name="Hertz-Fowler C."/>
            <person name="Berriman M."/>
        </authorList>
    </citation>
    <scope>NUCLEOTIDE SEQUENCE</scope>
    <source>
        <strain evidence="16">IL3000</strain>
    </source>
</reference>
<feature type="domain" description="Phosphoribosyltransferase" evidence="15">
    <location>
        <begin position="23"/>
        <end position="174"/>
    </location>
</feature>
<dbReference type="GO" id="GO:0046100">
    <property type="term" value="P:hypoxanthine metabolic process"/>
    <property type="evidence" value="ECO:0007669"/>
    <property type="project" value="TreeGrafter"/>
</dbReference>
<dbReference type="UniPathway" id="UPA00591">
    <property type="reaction ID" value="UER00648"/>
</dbReference>
<dbReference type="GO" id="GO:0032263">
    <property type="term" value="P:GMP salvage"/>
    <property type="evidence" value="ECO:0007669"/>
    <property type="project" value="TreeGrafter"/>
</dbReference>
<dbReference type="VEuPathDB" id="TriTrypDB:TcIL3000_10_1280"/>
<organism evidence="16">
    <name type="scientific">Trypanosoma congolense (strain IL3000)</name>
    <dbReference type="NCBI Taxonomy" id="1068625"/>
    <lineage>
        <taxon>Eukaryota</taxon>
        <taxon>Discoba</taxon>
        <taxon>Euglenozoa</taxon>
        <taxon>Kinetoplastea</taxon>
        <taxon>Metakinetoplastina</taxon>
        <taxon>Trypanosomatida</taxon>
        <taxon>Trypanosomatidae</taxon>
        <taxon>Trypanosoma</taxon>
        <taxon>Nannomonas</taxon>
    </lineage>
</organism>
<protein>
    <recommendedName>
        <fullName evidence="5 14">Hypoxanthine phosphoribosyltransferase</fullName>
        <ecNumber evidence="5 14">2.4.2.8</ecNumber>
    </recommendedName>
</protein>
<dbReference type="Pfam" id="PF00156">
    <property type="entry name" value="Pribosyltran"/>
    <property type="match status" value="1"/>
</dbReference>
<evidence type="ECO:0000259" key="15">
    <source>
        <dbReference type="Pfam" id="PF00156"/>
    </source>
</evidence>
<evidence type="ECO:0000256" key="5">
    <source>
        <dbReference type="ARBA" id="ARBA00011895"/>
    </source>
</evidence>
<evidence type="ECO:0000256" key="4">
    <source>
        <dbReference type="ARBA" id="ARBA00008391"/>
    </source>
</evidence>
<evidence type="ECO:0000313" key="16">
    <source>
        <dbReference type="EMBL" id="CCC93369.1"/>
    </source>
</evidence>
<gene>
    <name evidence="16" type="ORF">TCIL3000_10_1280</name>
</gene>
<dbReference type="GO" id="GO:0004422">
    <property type="term" value="F:hypoxanthine phosphoribosyltransferase activity"/>
    <property type="evidence" value="ECO:0007669"/>
    <property type="project" value="InterPro"/>
</dbReference>
<comment type="function">
    <text evidence="13">Converts guanine to guanosine monophosphate, and hypoxanthine to inosine monophosphate. Transfers the 5-phosphoribosyl group from 5-phosphoribosylpyrophosphate onto the purine. Plays a central role in the generation of purine nucleotides through the purine salvage pathway.</text>
</comment>
<dbReference type="FunFam" id="3.40.50.2020:FF:000006">
    <property type="entry name" value="Hypoxanthine phosphoribosyltransferase"/>
    <property type="match status" value="1"/>
</dbReference>
<accession>G0UVF4</accession>
<evidence type="ECO:0000256" key="13">
    <source>
        <dbReference type="ARBA" id="ARBA00025301"/>
    </source>
</evidence>
<dbReference type="EC" id="2.4.2.8" evidence="5 14"/>
<dbReference type="GO" id="GO:0006166">
    <property type="term" value="P:purine ribonucleoside salvage"/>
    <property type="evidence" value="ECO:0007669"/>
    <property type="project" value="UniProtKB-KW"/>
</dbReference>
<dbReference type="Gene3D" id="3.40.50.2020">
    <property type="match status" value="1"/>
</dbReference>
<evidence type="ECO:0000256" key="6">
    <source>
        <dbReference type="ARBA" id="ARBA00022490"/>
    </source>
</evidence>
<name>G0UVF4_TRYCI</name>
<evidence type="ECO:0000256" key="9">
    <source>
        <dbReference type="ARBA" id="ARBA00022723"/>
    </source>
</evidence>
<dbReference type="GO" id="GO:0006178">
    <property type="term" value="P:guanine salvage"/>
    <property type="evidence" value="ECO:0007669"/>
    <property type="project" value="TreeGrafter"/>
</dbReference>
<keyword evidence="6 14" id="KW-0963">Cytoplasm</keyword>
<evidence type="ECO:0000256" key="11">
    <source>
        <dbReference type="ARBA" id="ARBA00022741"/>
    </source>
</evidence>
<dbReference type="GO" id="GO:0000166">
    <property type="term" value="F:nucleotide binding"/>
    <property type="evidence" value="ECO:0007669"/>
    <property type="project" value="UniProtKB-KW"/>
</dbReference>
<evidence type="ECO:0000256" key="10">
    <source>
        <dbReference type="ARBA" id="ARBA00022726"/>
    </source>
</evidence>
<dbReference type="NCBIfam" id="TIGR01203">
    <property type="entry name" value="HGPRTase"/>
    <property type="match status" value="1"/>
</dbReference>
<evidence type="ECO:0000256" key="12">
    <source>
        <dbReference type="ARBA" id="ARBA00022842"/>
    </source>
</evidence>
<dbReference type="CDD" id="cd06223">
    <property type="entry name" value="PRTases_typeI"/>
    <property type="match status" value="1"/>
</dbReference>
<evidence type="ECO:0000256" key="8">
    <source>
        <dbReference type="ARBA" id="ARBA00022679"/>
    </source>
</evidence>
<dbReference type="AlphaFoldDB" id="G0UVF4"/>